<dbReference type="PATRIC" id="fig|693.5.peg.45"/>
<evidence type="ECO:0008006" key="3">
    <source>
        <dbReference type="Google" id="ProtNLM"/>
    </source>
</evidence>
<evidence type="ECO:0000313" key="1">
    <source>
        <dbReference type="EMBL" id="KOO05261.1"/>
    </source>
</evidence>
<gene>
    <name evidence="1" type="ORF">AKJ17_00220</name>
</gene>
<reference evidence="2" key="1">
    <citation type="submission" date="2015-08" db="EMBL/GenBank/DDBJ databases">
        <title>Vibrio galatheae sp. nov., a novel member of the Vibrionaceae family isolated from the Solomon Islands.</title>
        <authorList>
            <person name="Giubergia S."/>
            <person name="Machado H."/>
            <person name="Mateiu R.V."/>
            <person name="Gram L."/>
        </authorList>
    </citation>
    <scope>NUCLEOTIDE SEQUENCE [LARGE SCALE GENOMIC DNA]</scope>
    <source>
        <strain evidence="2">DSM 19584</strain>
    </source>
</reference>
<keyword evidence="2" id="KW-1185">Reference proteome</keyword>
<dbReference type="AlphaFoldDB" id="A0A0M0HT62"/>
<dbReference type="RefSeq" id="WP_053393773.1">
    <property type="nucleotide sequence ID" value="NZ_LHPJ01000001.1"/>
</dbReference>
<protein>
    <recommendedName>
        <fullName evidence="3">DUF2989 domain-containing protein</fullName>
    </recommendedName>
</protein>
<dbReference type="STRING" id="693.AKJ17_00220"/>
<dbReference type="Proteomes" id="UP000037515">
    <property type="component" value="Unassembled WGS sequence"/>
</dbReference>
<proteinExistence type="predicted"/>
<dbReference type="InterPro" id="IPR021372">
    <property type="entry name" value="DUF2989"/>
</dbReference>
<evidence type="ECO:0000313" key="2">
    <source>
        <dbReference type="Proteomes" id="UP000037515"/>
    </source>
</evidence>
<dbReference type="PROSITE" id="PS51257">
    <property type="entry name" value="PROKAR_LIPOPROTEIN"/>
    <property type="match status" value="1"/>
</dbReference>
<sequence>MNKTNVVTLSILCLSLVGCFENRKNTEQLCEDNPALQCQRLNVDDGQCRVPRTDLIWHRFERIKNPTPSNQIEEYDLLGKYKKCLELASQIQAIDQTELKERRFHALVNAGEDMEKVVAELKRSQTPEALYFLWSRTGSDSARRQFLQLEGSPELDTAEMQYALATFYTSRNNQKTHDLLIRSLELTNRDNINTEVFKTLASTTYQMKRKEHAYIWAIVANQFGVPIASESELHLLYGFEKSKYKQLALEAEKLKDAIESGKFRRDQLSDY</sequence>
<comment type="caution">
    <text evidence="1">The sequence shown here is derived from an EMBL/GenBank/DDBJ whole genome shotgun (WGS) entry which is preliminary data.</text>
</comment>
<accession>A0A0M0HT62</accession>
<dbReference type="OrthoDB" id="5900133at2"/>
<organism evidence="1 2">
    <name type="scientific">Vibrio nereis</name>
    <dbReference type="NCBI Taxonomy" id="693"/>
    <lineage>
        <taxon>Bacteria</taxon>
        <taxon>Pseudomonadati</taxon>
        <taxon>Pseudomonadota</taxon>
        <taxon>Gammaproteobacteria</taxon>
        <taxon>Vibrionales</taxon>
        <taxon>Vibrionaceae</taxon>
        <taxon>Vibrio</taxon>
    </lineage>
</organism>
<dbReference type="Pfam" id="PF11207">
    <property type="entry name" value="DUF2989"/>
    <property type="match status" value="1"/>
</dbReference>
<name>A0A0M0HT62_VIBNE</name>
<dbReference type="EMBL" id="LHPJ01000001">
    <property type="protein sequence ID" value="KOO05261.1"/>
    <property type="molecule type" value="Genomic_DNA"/>
</dbReference>